<reference evidence="1" key="1">
    <citation type="submission" date="2023-07" db="EMBL/GenBank/DDBJ databases">
        <title>A chromosome-level genome assembly of Lolium multiflorum.</title>
        <authorList>
            <person name="Chen Y."/>
            <person name="Copetti D."/>
            <person name="Kolliker R."/>
            <person name="Studer B."/>
        </authorList>
    </citation>
    <scope>NUCLEOTIDE SEQUENCE</scope>
    <source>
        <strain evidence="1">02402/16</strain>
        <tissue evidence="1">Leaf</tissue>
    </source>
</reference>
<organism evidence="1 2">
    <name type="scientific">Lolium multiflorum</name>
    <name type="common">Italian ryegrass</name>
    <name type="synonym">Lolium perenne subsp. multiflorum</name>
    <dbReference type="NCBI Taxonomy" id="4521"/>
    <lineage>
        <taxon>Eukaryota</taxon>
        <taxon>Viridiplantae</taxon>
        <taxon>Streptophyta</taxon>
        <taxon>Embryophyta</taxon>
        <taxon>Tracheophyta</taxon>
        <taxon>Spermatophyta</taxon>
        <taxon>Magnoliopsida</taxon>
        <taxon>Liliopsida</taxon>
        <taxon>Poales</taxon>
        <taxon>Poaceae</taxon>
        <taxon>BOP clade</taxon>
        <taxon>Pooideae</taxon>
        <taxon>Poodae</taxon>
        <taxon>Poeae</taxon>
        <taxon>Poeae Chloroplast Group 2 (Poeae type)</taxon>
        <taxon>Loliodinae</taxon>
        <taxon>Loliinae</taxon>
        <taxon>Lolium</taxon>
    </lineage>
</organism>
<sequence>VHPLPYNTVITPSQIRDLILTAPQLTNSVTEPETKVSPSFTGFFSQLQSQRELELAATQPPKIVRAPESNITLARMPSFRLLHHLEGGCNRLRGEIAQWQKLQKETLMCLELVNACFEDVVPRGMS</sequence>
<comment type="caution">
    <text evidence="1">The sequence shown here is derived from an EMBL/GenBank/DDBJ whole genome shotgun (WGS) entry which is preliminary data.</text>
</comment>
<dbReference type="AlphaFoldDB" id="A0AAD8QH64"/>
<keyword evidence="2" id="KW-1185">Reference proteome</keyword>
<evidence type="ECO:0000313" key="2">
    <source>
        <dbReference type="Proteomes" id="UP001231189"/>
    </source>
</evidence>
<dbReference type="EMBL" id="JAUUTY010000229">
    <property type="protein sequence ID" value="KAK1602573.1"/>
    <property type="molecule type" value="Genomic_DNA"/>
</dbReference>
<evidence type="ECO:0000313" key="1">
    <source>
        <dbReference type="EMBL" id="KAK1602573.1"/>
    </source>
</evidence>
<feature type="non-terminal residue" evidence="1">
    <location>
        <position position="126"/>
    </location>
</feature>
<proteinExistence type="predicted"/>
<dbReference type="Proteomes" id="UP001231189">
    <property type="component" value="Unassembled WGS sequence"/>
</dbReference>
<name>A0AAD8QH64_LOLMU</name>
<gene>
    <name evidence="1" type="ORF">QYE76_037465</name>
</gene>
<accession>A0AAD8QH64</accession>
<protein>
    <submittedName>
        <fullName evidence="1">Uncharacterized protein</fullName>
    </submittedName>
</protein>